<dbReference type="InterPro" id="IPR050392">
    <property type="entry name" value="Collagen/C1q_domain"/>
</dbReference>
<reference evidence="4" key="1">
    <citation type="submission" date="2021-04" db="EMBL/GenBank/DDBJ databases">
        <title>Draft Genome Sequence of Pandoravirus japonicus, Isolated from the Sabaishi River of Niigata, Japan.</title>
        <authorList>
            <person name="Hosokawa N."/>
            <person name="Takahashi H."/>
            <person name="Aoki K."/>
            <person name="Takemura M."/>
        </authorList>
    </citation>
    <scope>NUCLEOTIDE SEQUENCE</scope>
</reference>
<dbReference type="EMBL" id="LC625835">
    <property type="protein sequence ID" value="BCU03664.1"/>
    <property type="molecule type" value="Genomic_DNA"/>
</dbReference>
<comment type="subcellular location">
    <subcellularLocation>
        <location evidence="1">Secreted</location>
    </subcellularLocation>
</comment>
<dbReference type="SUPFAM" id="SSF49842">
    <property type="entry name" value="TNF-like"/>
    <property type="match status" value="1"/>
</dbReference>
<keyword evidence="4" id="KW-0176">Collagen</keyword>
<keyword evidence="2" id="KW-0964">Secreted</keyword>
<feature type="region of interest" description="Disordered" evidence="3">
    <location>
        <begin position="1"/>
        <end position="43"/>
    </location>
</feature>
<dbReference type="PANTHER" id="PTHR15427:SF33">
    <property type="entry name" value="COLLAGEN IV NC1 DOMAIN-CONTAINING PROTEIN"/>
    <property type="match status" value="1"/>
</dbReference>
<proteinExistence type="predicted"/>
<evidence type="ECO:0000256" key="1">
    <source>
        <dbReference type="ARBA" id="ARBA00004613"/>
    </source>
</evidence>
<name>A0A811BNM6_9VIRU</name>
<dbReference type="InterPro" id="IPR008160">
    <property type="entry name" value="Collagen"/>
</dbReference>
<feature type="compositionally biased region" description="Low complexity" evidence="3">
    <location>
        <begin position="71"/>
        <end position="101"/>
    </location>
</feature>
<dbReference type="PANTHER" id="PTHR15427">
    <property type="entry name" value="EMILIN ELASTIN MICROFIBRIL INTERFACE-LOCATED PROTEIN ELASTIN MICROFIBRIL INTERFACER"/>
    <property type="match status" value="1"/>
</dbReference>
<evidence type="ECO:0000313" key="4">
    <source>
        <dbReference type="EMBL" id="BCU03664.1"/>
    </source>
</evidence>
<sequence>MGDTPDRRHAHGRLGQPSANKSDGESALAPGDRSSRSQLLERVVIARRRAPPCTMPLVIGVRGPAGPPGSTGPAGPQGTAGAPGAVGAPGPSGVRGPAGPRGLPGPPGAVGAQGPQGPPGSPVPSVTFRADGVAAQPLTAVALATVTYENEIYDLQGGAAADNYDSVTSTFTAPLAGVYRFIATANGTRASDEPVVAIRFVTSAAGQGTTQAQFSAYDVVGVEDNFGATITADFQLAAGDTMTVEASVSLAGTSFILAGAGVIGRTFAGSLVGTVP</sequence>
<feature type="region of interest" description="Disordered" evidence="3">
    <location>
        <begin position="55"/>
        <end position="126"/>
    </location>
</feature>
<dbReference type="InterPro" id="IPR008983">
    <property type="entry name" value="Tumour_necrosis_fac-like_dom"/>
</dbReference>
<accession>A0A811BNM6</accession>
<dbReference type="Pfam" id="PF01391">
    <property type="entry name" value="Collagen"/>
    <property type="match status" value="1"/>
</dbReference>
<evidence type="ECO:0000256" key="2">
    <source>
        <dbReference type="ARBA" id="ARBA00022525"/>
    </source>
</evidence>
<dbReference type="Proteomes" id="UP001253637">
    <property type="component" value="Segment"/>
</dbReference>
<protein>
    <submittedName>
        <fullName evidence="4">Collagen triple helix repeat motif-containing protein</fullName>
    </submittedName>
</protein>
<organism evidence="4 5">
    <name type="scientific">Pandoravirus japonicus</name>
    <dbReference type="NCBI Taxonomy" id="2823154"/>
    <lineage>
        <taxon>Viruses</taxon>
        <taxon>Pandoravirus</taxon>
    </lineage>
</organism>
<evidence type="ECO:0000256" key="3">
    <source>
        <dbReference type="SAM" id="MobiDB-lite"/>
    </source>
</evidence>
<dbReference type="Gene3D" id="2.60.120.40">
    <property type="match status" value="1"/>
</dbReference>
<evidence type="ECO:0000313" key="5">
    <source>
        <dbReference type="Proteomes" id="UP001253637"/>
    </source>
</evidence>